<evidence type="ECO:0000256" key="1">
    <source>
        <dbReference type="ARBA" id="ARBA00023004"/>
    </source>
</evidence>
<dbReference type="GO" id="GO:0005829">
    <property type="term" value="C:cytosol"/>
    <property type="evidence" value="ECO:0007669"/>
    <property type="project" value="TreeGrafter"/>
</dbReference>
<comment type="function">
    <text evidence="2">Could be a mediator in iron transactions between iron acquisition and iron-requiring processes, such as synthesis and/or repair of Fe-S clusters in biosynthetic enzymes. Necessary to maintain high levels of aconitase under oxidative stress.</text>
</comment>
<keyword evidence="1 5" id="KW-0408">Iron</keyword>
<accession>A0A0Q9YN15</accession>
<evidence type="ECO:0000313" key="8">
    <source>
        <dbReference type="Proteomes" id="UP000051497"/>
    </source>
</evidence>
<name>A0A0Q9YN15_9GAMM</name>
<dbReference type="RefSeq" id="WP_075065237.1">
    <property type="nucleotide sequence ID" value="NZ_LKAJ02000001.1"/>
</dbReference>
<evidence type="ECO:0000256" key="5">
    <source>
        <dbReference type="HAMAP-Rule" id="MF_00686"/>
    </source>
</evidence>
<reference evidence="7" key="3">
    <citation type="submission" date="2021-06" db="EMBL/GenBank/DDBJ databases">
        <title>Genomic Description and Analysis of Intracellular Bacteria, Candidatus Berkiella cookevillensis and Candidatus Berkiella aquae.</title>
        <authorList>
            <person name="Kidane D.T."/>
            <person name="Mehari Y.T."/>
            <person name="Rice F.C."/>
            <person name="Arivett B.A."/>
            <person name="Farone A.L."/>
            <person name="Berk S.G."/>
            <person name="Farone M.B."/>
        </authorList>
    </citation>
    <scope>NUCLEOTIDE SEQUENCE</scope>
    <source>
        <strain evidence="7">HT99</strain>
    </source>
</reference>
<dbReference type="Gene3D" id="1.10.3880.10">
    <property type="entry name" value="Fe(II) trafficking protein YggX"/>
    <property type="match status" value="1"/>
</dbReference>
<comment type="caution">
    <text evidence="6">The sequence shown here is derived from an EMBL/GenBank/DDBJ whole genome shotgun (WGS) entry which is preliminary data.</text>
</comment>
<dbReference type="STRING" id="295108.HT99x_00593"/>
<evidence type="ECO:0000313" key="6">
    <source>
        <dbReference type="EMBL" id="KRG22175.1"/>
    </source>
</evidence>
<dbReference type="OrthoDB" id="9804318at2"/>
<dbReference type="EMBL" id="LKAJ02000001">
    <property type="protein sequence ID" value="MCS5712622.1"/>
    <property type="molecule type" value="Genomic_DNA"/>
</dbReference>
<evidence type="ECO:0000313" key="7">
    <source>
        <dbReference type="EMBL" id="MCS5712622.1"/>
    </source>
</evidence>
<dbReference type="NCBIfam" id="NF003817">
    <property type="entry name" value="PRK05408.1"/>
    <property type="match status" value="1"/>
</dbReference>
<gene>
    <name evidence="6" type="ORF">HT99x_00593</name>
    <name evidence="7" type="ORF">HT99x_014375</name>
</gene>
<comment type="similarity">
    <text evidence="3 5">Belongs to the Fe(2+)-trafficking protein family.</text>
</comment>
<dbReference type="GO" id="GO:0005506">
    <property type="term" value="F:iron ion binding"/>
    <property type="evidence" value="ECO:0007669"/>
    <property type="project" value="UniProtKB-UniRule"/>
</dbReference>
<dbReference type="Proteomes" id="UP000051497">
    <property type="component" value="Unassembled WGS sequence"/>
</dbReference>
<dbReference type="GO" id="GO:0034599">
    <property type="term" value="P:cellular response to oxidative stress"/>
    <property type="evidence" value="ECO:0007669"/>
    <property type="project" value="TreeGrafter"/>
</dbReference>
<sequence length="91" mass="10436">MSRTVFCAKLHKELPGLERIPYPGSLGKRIFEEVSQEAWQAWLKHQTLLINENRLNVLDPKARTFIEGEMQKYFFEAEGSATPAGFKPPSE</sequence>
<proteinExistence type="inferred from homology"/>
<dbReference type="PIRSF" id="PIRSF029827">
    <property type="entry name" value="Fe_traffic_YggX"/>
    <property type="match status" value="1"/>
</dbReference>
<dbReference type="InterPro" id="IPR036766">
    <property type="entry name" value="Fe_traffick_prot_YggX_sf"/>
</dbReference>
<dbReference type="InterPro" id="IPR007457">
    <property type="entry name" value="Fe_traffick_prot_YggX"/>
</dbReference>
<protein>
    <recommendedName>
        <fullName evidence="4 5">Probable Fe(2+)-trafficking protein</fullName>
    </recommendedName>
</protein>
<reference evidence="7" key="2">
    <citation type="journal article" date="2016" name="Genome Announc.">
        <title>Draft Genome Sequences of Two Novel Amoeba-Resistant Intranuclear Bacteria, 'Candidatus Berkiella cookevillensis' and 'Candidatus Berkiella aquae'.</title>
        <authorList>
            <person name="Mehari Y.T."/>
            <person name="Arivett B.A."/>
            <person name="Farone A.L."/>
            <person name="Gunderson J.H."/>
            <person name="Farone M.B."/>
        </authorList>
    </citation>
    <scope>NUCLEOTIDE SEQUENCE</scope>
    <source>
        <strain evidence="7">HT99</strain>
    </source>
</reference>
<evidence type="ECO:0000256" key="3">
    <source>
        <dbReference type="ARBA" id="ARBA00061679"/>
    </source>
</evidence>
<dbReference type="AlphaFoldDB" id="A0A0Q9YN15"/>
<dbReference type="Pfam" id="PF04362">
    <property type="entry name" value="Iron_traffic"/>
    <property type="match status" value="1"/>
</dbReference>
<organism evidence="6">
    <name type="scientific">Candidatus Berkiella aquae</name>
    <dbReference type="NCBI Taxonomy" id="295108"/>
    <lineage>
        <taxon>Bacteria</taxon>
        <taxon>Pseudomonadati</taxon>
        <taxon>Pseudomonadota</taxon>
        <taxon>Gammaproteobacteria</taxon>
        <taxon>Candidatus Berkiellales</taxon>
        <taxon>Candidatus Berkiellaceae</taxon>
        <taxon>Candidatus Berkiella</taxon>
    </lineage>
</organism>
<reference evidence="6" key="1">
    <citation type="submission" date="2015-09" db="EMBL/GenBank/DDBJ databases">
        <title>Draft Genome Sequences of Two Novel Amoeba-resistant Intranuclear Bacteria, Candidatus Berkiella cookevillensis and Candidatus Berkiella aquae.</title>
        <authorList>
            <person name="Mehari Y.T."/>
            <person name="Arivett B.A."/>
            <person name="Farone A.L."/>
            <person name="Gunderson J.H."/>
            <person name="Farone M.B."/>
        </authorList>
    </citation>
    <scope>NUCLEOTIDE SEQUENCE [LARGE SCALE GENOMIC DNA]</scope>
    <source>
        <strain evidence="6">HT99</strain>
    </source>
</reference>
<dbReference type="PANTHER" id="PTHR36965:SF1">
    <property type="entry name" value="FE(2+)-TRAFFICKING PROTEIN-RELATED"/>
    <property type="match status" value="1"/>
</dbReference>
<dbReference type="FunFam" id="1.10.3880.10:FF:000001">
    <property type="entry name" value="Probable Fe(2+)-trafficking protein"/>
    <property type="match status" value="1"/>
</dbReference>
<dbReference type="HAMAP" id="MF_00686">
    <property type="entry name" value="Fe_traffic_YggX"/>
    <property type="match status" value="1"/>
</dbReference>
<dbReference type="PANTHER" id="PTHR36965">
    <property type="entry name" value="FE(2+)-TRAFFICKING PROTEIN-RELATED"/>
    <property type="match status" value="1"/>
</dbReference>
<evidence type="ECO:0000256" key="2">
    <source>
        <dbReference type="ARBA" id="ARBA00053793"/>
    </source>
</evidence>
<keyword evidence="8" id="KW-1185">Reference proteome</keyword>
<dbReference type="SUPFAM" id="SSF111148">
    <property type="entry name" value="YggX-like"/>
    <property type="match status" value="1"/>
</dbReference>
<dbReference type="EMBL" id="LKAJ01000002">
    <property type="protein sequence ID" value="KRG22175.1"/>
    <property type="molecule type" value="Genomic_DNA"/>
</dbReference>
<evidence type="ECO:0000256" key="4">
    <source>
        <dbReference type="ARBA" id="ARBA00070403"/>
    </source>
</evidence>